<dbReference type="PANTHER" id="PTHR45008">
    <property type="entry name" value="PTS SYSTEM GLUCOSE-SPECIFIC EIIA COMPONENT"/>
    <property type="match status" value="1"/>
</dbReference>
<evidence type="ECO:0000259" key="7">
    <source>
        <dbReference type="PROSITE" id="PS00371"/>
    </source>
</evidence>
<dbReference type="RefSeq" id="WP_290142291.1">
    <property type="nucleotide sequence ID" value="NZ_CP101620.1"/>
</dbReference>
<comment type="subcellular location">
    <subcellularLocation>
        <location evidence="1">Cytoplasm</location>
    </subcellularLocation>
</comment>
<keyword evidence="3 8" id="KW-0762">Sugar transport</keyword>
<name>A0ABY5I619_9FIRM</name>
<dbReference type="InterPro" id="IPR001127">
    <property type="entry name" value="PTS_EIIA_1_perm"/>
</dbReference>
<dbReference type="PANTHER" id="PTHR45008:SF1">
    <property type="entry name" value="PTS SYSTEM GLUCOSE-SPECIFIC EIIA COMPONENT"/>
    <property type="match status" value="1"/>
</dbReference>
<dbReference type="Gene3D" id="2.70.70.10">
    <property type="entry name" value="Glucose Permease (Domain IIA)"/>
    <property type="match status" value="1"/>
</dbReference>
<keyword evidence="6" id="KW-0418">Kinase</keyword>
<sequence>MPIEEVKDEVFASKAMGDGFAVVPTVGEVVSPVDGEIILIAQTSHAVGLKTKKGIEVLVHIGLDTVELNGKGFTVKIKQGMKVKAGDPLVSFDSEYMKNLGIDMTTMVVFTSPLNKSIALNCYGEMVQAGQTLIEEIELG</sequence>
<evidence type="ECO:0000256" key="2">
    <source>
        <dbReference type="ARBA" id="ARBA00022448"/>
    </source>
</evidence>
<evidence type="ECO:0000313" key="9">
    <source>
        <dbReference type="Proteomes" id="UP001060112"/>
    </source>
</evidence>
<reference evidence="8" key="1">
    <citation type="submission" date="2022-07" db="EMBL/GenBank/DDBJ databases">
        <title>Faecal culturing of patients with breast cancer.</title>
        <authorList>
            <person name="Teng N.M.Y."/>
            <person name="Kiu R."/>
            <person name="Evans R."/>
            <person name="Baker D.J."/>
            <person name="Zenner C."/>
            <person name="Robinson S.D."/>
            <person name="Hall L.J."/>
        </authorList>
    </citation>
    <scope>NUCLEOTIDE SEQUENCE</scope>
    <source>
        <strain evidence="8">LH1062</strain>
    </source>
</reference>
<dbReference type="EMBL" id="CP101620">
    <property type="protein sequence ID" value="UTY40811.1"/>
    <property type="molecule type" value="Genomic_DNA"/>
</dbReference>
<proteinExistence type="predicted"/>
<dbReference type="PROSITE" id="PS00371">
    <property type="entry name" value="PTS_EIIA_TYPE_1_HIS"/>
    <property type="match status" value="1"/>
</dbReference>
<dbReference type="NCBIfam" id="TIGR00830">
    <property type="entry name" value="PTBA"/>
    <property type="match status" value="1"/>
</dbReference>
<keyword evidence="5" id="KW-0598">Phosphotransferase system</keyword>
<feature type="domain" description="PTS EIIA type-1" evidence="7">
    <location>
        <begin position="54"/>
        <end position="66"/>
    </location>
</feature>
<evidence type="ECO:0000256" key="5">
    <source>
        <dbReference type="ARBA" id="ARBA00022683"/>
    </source>
</evidence>
<evidence type="ECO:0000256" key="6">
    <source>
        <dbReference type="ARBA" id="ARBA00022777"/>
    </source>
</evidence>
<evidence type="ECO:0000256" key="1">
    <source>
        <dbReference type="ARBA" id="ARBA00004496"/>
    </source>
</evidence>
<dbReference type="InterPro" id="IPR050890">
    <property type="entry name" value="PTS_EIIA_component"/>
</dbReference>
<organism evidence="8 9">
    <name type="scientific">Allocoprobacillus halotolerans</name>
    <dbReference type="NCBI Taxonomy" id="2944914"/>
    <lineage>
        <taxon>Bacteria</taxon>
        <taxon>Bacillati</taxon>
        <taxon>Bacillota</taxon>
        <taxon>Erysipelotrichia</taxon>
        <taxon>Erysipelotrichales</taxon>
        <taxon>Erysipelotrichaceae</taxon>
        <taxon>Allocoprobacillus</taxon>
    </lineage>
</organism>
<dbReference type="InterPro" id="IPR011055">
    <property type="entry name" value="Dup_hybrid_motif"/>
</dbReference>
<dbReference type="Pfam" id="PF00358">
    <property type="entry name" value="PTS_EIIA_1"/>
    <property type="match status" value="1"/>
</dbReference>
<dbReference type="SUPFAM" id="SSF51261">
    <property type="entry name" value="Duplicated hybrid motif"/>
    <property type="match status" value="1"/>
</dbReference>
<dbReference type="Proteomes" id="UP001060112">
    <property type="component" value="Chromosome"/>
</dbReference>
<evidence type="ECO:0000256" key="4">
    <source>
        <dbReference type="ARBA" id="ARBA00022679"/>
    </source>
</evidence>
<keyword evidence="4" id="KW-0808">Transferase</keyword>
<evidence type="ECO:0000313" key="8">
    <source>
        <dbReference type="EMBL" id="UTY40811.1"/>
    </source>
</evidence>
<keyword evidence="9" id="KW-1185">Reference proteome</keyword>
<keyword evidence="2" id="KW-0813">Transport</keyword>
<evidence type="ECO:0000256" key="3">
    <source>
        <dbReference type="ARBA" id="ARBA00022597"/>
    </source>
</evidence>
<gene>
    <name evidence="8" type="ORF">NMU03_05895</name>
</gene>
<accession>A0ABY5I619</accession>
<protein>
    <submittedName>
        <fullName evidence="8">PTS glucose transporter subunit IIA</fullName>
    </submittedName>
</protein>